<comment type="similarity">
    <text evidence="1">Belongs to the Gfo/Idh/MocA family.</text>
</comment>
<protein>
    <recommendedName>
        <fullName evidence="5">Trans-1,2-dihydrobenzene-1,2-diol dehydrogenase</fullName>
        <ecNumber evidence="4">1.1.1.179</ecNumber>
        <ecNumber evidence="3">1.3.1.20</ecNumber>
    </recommendedName>
    <alternativeName>
        <fullName evidence="8">D-xylose 1-dehydrogenase</fullName>
    </alternativeName>
    <alternativeName>
        <fullName evidence="7">D-xylose-NADP dehydrogenase</fullName>
    </alternativeName>
    <alternativeName>
        <fullName evidence="6">Dimeric dihydrodiol dehydrogenase</fullName>
    </alternativeName>
</protein>
<dbReference type="SUPFAM" id="SSF55347">
    <property type="entry name" value="Glyceraldehyde-3-phosphate dehydrogenase-like, C-terminal domain"/>
    <property type="match status" value="1"/>
</dbReference>
<feature type="domain" description="Gfo/Idh/MocA-like oxidoreductase N-terminal" evidence="11">
    <location>
        <begin position="4"/>
        <end position="116"/>
    </location>
</feature>
<dbReference type="InterPro" id="IPR000683">
    <property type="entry name" value="Gfo/Idh/MocA-like_OxRdtase_N"/>
</dbReference>
<dbReference type="Ensembl" id="ENSPNAT00000067529.1">
    <property type="protein sequence ID" value="ENSPNAP00000056533.1"/>
    <property type="gene ID" value="ENSPNAG00000005553.2"/>
</dbReference>
<evidence type="ECO:0000256" key="1">
    <source>
        <dbReference type="ARBA" id="ARBA00010928"/>
    </source>
</evidence>
<keyword evidence="2" id="KW-0560">Oxidoreductase</keyword>
<dbReference type="PANTHER" id="PTHR22604">
    <property type="entry name" value="OXIDOREDUCTASES"/>
    <property type="match status" value="1"/>
</dbReference>
<comment type="catalytic activity">
    <reaction evidence="10">
        <text>D-xylose + NADP(+) = D-xylono-1,5-lactone + NADPH + H(+)</text>
        <dbReference type="Rhea" id="RHEA:22000"/>
        <dbReference type="ChEBI" id="CHEBI:15378"/>
        <dbReference type="ChEBI" id="CHEBI:15867"/>
        <dbReference type="ChEBI" id="CHEBI:53455"/>
        <dbReference type="ChEBI" id="CHEBI:57783"/>
        <dbReference type="ChEBI" id="CHEBI:58349"/>
        <dbReference type="EC" id="1.1.1.179"/>
    </reaction>
</comment>
<dbReference type="Proteomes" id="UP001501920">
    <property type="component" value="Chromosome 6"/>
</dbReference>
<dbReference type="InterPro" id="IPR055170">
    <property type="entry name" value="GFO_IDH_MocA-like_dom"/>
</dbReference>
<comment type="catalytic activity">
    <reaction evidence="9">
        <text>(1R,2R)-1,2-dihydrobenzene-1,2-diol + NADP(+) = catechol + NADPH + H(+)</text>
        <dbReference type="Rhea" id="RHEA:16729"/>
        <dbReference type="ChEBI" id="CHEBI:10702"/>
        <dbReference type="ChEBI" id="CHEBI:15378"/>
        <dbReference type="ChEBI" id="CHEBI:18135"/>
        <dbReference type="ChEBI" id="CHEBI:57783"/>
        <dbReference type="ChEBI" id="CHEBI:58349"/>
        <dbReference type="EC" id="1.3.1.20"/>
    </reaction>
</comment>
<dbReference type="InterPro" id="IPR050984">
    <property type="entry name" value="Gfo/Idh/MocA_domain"/>
</dbReference>
<dbReference type="Gene3D" id="3.30.360.10">
    <property type="entry name" value="Dihydrodipicolinate Reductase, domain 2"/>
    <property type="match status" value="1"/>
</dbReference>
<dbReference type="AlphaFoldDB" id="A0AAR2JWU5"/>
<reference evidence="13" key="3">
    <citation type="submission" date="2025-09" db="UniProtKB">
        <authorList>
            <consortium name="Ensembl"/>
        </authorList>
    </citation>
    <scope>IDENTIFICATION</scope>
</reference>
<dbReference type="SUPFAM" id="SSF51735">
    <property type="entry name" value="NAD(P)-binding Rossmann-fold domains"/>
    <property type="match status" value="1"/>
</dbReference>
<evidence type="ECO:0000256" key="7">
    <source>
        <dbReference type="ARBA" id="ARBA00042988"/>
    </source>
</evidence>
<evidence type="ECO:0000313" key="14">
    <source>
        <dbReference type="Proteomes" id="UP001501920"/>
    </source>
</evidence>
<evidence type="ECO:0000259" key="12">
    <source>
        <dbReference type="Pfam" id="PF22725"/>
    </source>
</evidence>
<evidence type="ECO:0000256" key="8">
    <source>
        <dbReference type="ARBA" id="ARBA00043025"/>
    </source>
</evidence>
<gene>
    <name evidence="13" type="primary">DHDH</name>
</gene>
<dbReference type="Pfam" id="PF22725">
    <property type="entry name" value="GFO_IDH_MocA_C3"/>
    <property type="match status" value="1"/>
</dbReference>
<accession>A0AAR2JWU5</accession>
<keyword evidence="14" id="KW-1185">Reference proteome</keyword>
<dbReference type="Gene3D" id="3.40.50.720">
    <property type="entry name" value="NAD(P)-binding Rossmann-like Domain"/>
    <property type="match status" value="1"/>
</dbReference>
<evidence type="ECO:0000256" key="5">
    <source>
        <dbReference type="ARBA" id="ARBA00040603"/>
    </source>
</evidence>
<evidence type="ECO:0000256" key="6">
    <source>
        <dbReference type="ARBA" id="ARBA00042926"/>
    </source>
</evidence>
<evidence type="ECO:0000256" key="10">
    <source>
        <dbReference type="ARBA" id="ARBA00049233"/>
    </source>
</evidence>
<name>A0AAR2JWU5_PYGNA</name>
<dbReference type="InterPro" id="IPR036291">
    <property type="entry name" value="NAD(P)-bd_dom_sf"/>
</dbReference>
<reference evidence="13" key="2">
    <citation type="submission" date="2025-08" db="UniProtKB">
        <authorList>
            <consortium name="Ensembl"/>
        </authorList>
    </citation>
    <scope>IDENTIFICATION</scope>
</reference>
<sequence length="351" mass="38761">MGTRWGICSAGNISHGFVVALKTPSPEDHQVSPSAAQELKQMQEFADNHGIPSVYGRYKDLSVDPEIPADVVYVGAIHPHHLRVGQLFMNAGKNVLIEKPFALNAKEVKKLVTVASFQTAKEIFPLFLQALRTHFFVSVEVKELLSHGDVGEVRMVRADLVTPLTHIPRLVEKELGGGALLDIGVYCVQFVLMVYRGERPESIQATGYKLDAGVDGHAVIVLKFSCNRMAVCTCSISMMLTNDAVIVGNKGMIKVYIPVHIRCPITFEPSMPLNFTHSAELRYEAEEVHQCLLSGKTQQLGLSSLLAEITDEARRQVDVTCSQDGSLLFLNKMYINRIGLCSLLWNTSLQI</sequence>
<dbReference type="EC" id="1.1.1.179" evidence="4"/>
<proteinExistence type="inferred from homology"/>
<evidence type="ECO:0000256" key="2">
    <source>
        <dbReference type="ARBA" id="ARBA00023002"/>
    </source>
</evidence>
<dbReference type="GO" id="GO:0000166">
    <property type="term" value="F:nucleotide binding"/>
    <property type="evidence" value="ECO:0007669"/>
    <property type="project" value="InterPro"/>
</dbReference>
<evidence type="ECO:0000256" key="9">
    <source>
        <dbReference type="ARBA" id="ARBA00047423"/>
    </source>
</evidence>
<evidence type="ECO:0000256" key="4">
    <source>
        <dbReference type="ARBA" id="ARBA00038984"/>
    </source>
</evidence>
<organism evidence="13 14">
    <name type="scientific">Pygocentrus nattereri</name>
    <name type="common">Red-bellied piranha</name>
    <dbReference type="NCBI Taxonomy" id="42514"/>
    <lineage>
        <taxon>Eukaryota</taxon>
        <taxon>Metazoa</taxon>
        <taxon>Chordata</taxon>
        <taxon>Craniata</taxon>
        <taxon>Vertebrata</taxon>
        <taxon>Euteleostomi</taxon>
        <taxon>Actinopterygii</taxon>
        <taxon>Neopterygii</taxon>
        <taxon>Teleostei</taxon>
        <taxon>Ostariophysi</taxon>
        <taxon>Characiformes</taxon>
        <taxon>Characoidei</taxon>
        <taxon>Pygocentrus</taxon>
    </lineage>
</organism>
<evidence type="ECO:0000313" key="13">
    <source>
        <dbReference type="Ensembl" id="ENSPNAP00000056533.1"/>
    </source>
</evidence>
<feature type="domain" description="GFO/IDH/MocA-like oxidoreductase" evidence="12">
    <location>
        <begin position="140"/>
        <end position="253"/>
    </location>
</feature>
<evidence type="ECO:0000256" key="3">
    <source>
        <dbReference type="ARBA" id="ARBA00038853"/>
    </source>
</evidence>
<dbReference type="Pfam" id="PF01408">
    <property type="entry name" value="GFO_IDH_MocA"/>
    <property type="match status" value="1"/>
</dbReference>
<dbReference type="GeneTree" id="ENSGT00390000007946"/>
<dbReference type="PANTHER" id="PTHR22604:SF105">
    <property type="entry name" value="TRANS-1,2-DIHYDROBENZENE-1,2-DIOL DEHYDROGENASE"/>
    <property type="match status" value="1"/>
</dbReference>
<evidence type="ECO:0000259" key="11">
    <source>
        <dbReference type="Pfam" id="PF01408"/>
    </source>
</evidence>
<reference evidence="13 14" key="1">
    <citation type="submission" date="2020-10" db="EMBL/GenBank/DDBJ databases">
        <title>Pygocentrus nattereri (red-bellied piranha) genome, fPygNat1, primary haplotype.</title>
        <authorList>
            <person name="Myers G."/>
            <person name="Meyer A."/>
            <person name="Karagic N."/>
            <person name="Pippel M."/>
            <person name="Winkler S."/>
            <person name="Tracey A."/>
            <person name="Wood J."/>
            <person name="Formenti G."/>
            <person name="Howe K."/>
            <person name="Fedrigo O."/>
            <person name="Jarvis E.D."/>
        </authorList>
    </citation>
    <scope>NUCLEOTIDE SEQUENCE [LARGE SCALE GENOMIC DNA]</scope>
</reference>
<dbReference type="GO" id="GO:0047115">
    <property type="term" value="F:trans-1,2-dihydrobenzene-1,2-diol dehydrogenase activity"/>
    <property type="evidence" value="ECO:0007669"/>
    <property type="project" value="UniProtKB-EC"/>
</dbReference>
<dbReference type="EC" id="1.3.1.20" evidence="3"/>
<dbReference type="GO" id="GO:0047837">
    <property type="term" value="F:D-xylose 1-dehydrogenase (NADP+) activity"/>
    <property type="evidence" value="ECO:0007669"/>
    <property type="project" value="UniProtKB-EC"/>
</dbReference>